<protein>
    <submittedName>
        <fullName evidence="5">Helix-turn-helix transcriptional regulator</fullName>
    </submittedName>
</protein>
<dbReference type="Pfam" id="PF02311">
    <property type="entry name" value="AraC_binding"/>
    <property type="match status" value="1"/>
</dbReference>
<dbReference type="Proteomes" id="UP001430065">
    <property type="component" value="Unassembled WGS sequence"/>
</dbReference>
<feature type="domain" description="HTH araC/xylS-type" evidence="4">
    <location>
        <begin position="173"/>
        <end position="270"/>
    </location>
</feature>
<organism evidence="5 6">
    <name type="scientific">Dyella kyungheensis</name>
    <dbReference type="NCBI Taxonomy" id="1242174"/>
    <lineage>
        <taxon>Bacteria</taxon>
        <taxon>Pseudomonadati</taxon>
        <taxon>Pseudomonadota</taxon>
        <taxon>Gammaproteobacteria</taxon>
        <taxon>Lysobacterales</taxon>
        <taxon>Rhodanobacteraceae</taxon>
        <taxon>Dyella</taxon>
    </lineage>
</organism>
<proteinExistence type="predicted"/>
<dbReference type="InterPro" id="IPR009057">
    <property type="entry name" value="Homeodomain-like_sf"/>
</dbReference>
<keyword evidence="2" id="KW-0238">DNA-binding</keyword>
<dbReference type="CDD" id="cd06124">
    <property type="entry name" value="cupin_NimR-like_N"/>
    <property type="match status" value="1"/>
</dbReference>
<keyword evidence="6" id="KW-1185">Reference proteome</keyword>
<accession>A0ABS2JPV5</accession>
<evidence type="ECO:0000256" key="2">
    <source>
        <dbReference type="ARBA" id="ARBA00023125"/>
    </source>
</evidence>
<dbReference type="PANTHER" id="PTHR11019:SF159">
    <property type="entry name" value="TRANSCRIPTIONAL REGULATOR-RELATED"/>
    <property type="match status" value="1"/>
</dbReference>
<dbReference type="PROSITE" id="PS00041">
    <property type="entry name" value="HTH_ARAC_FAMILY_1"/>
    <property type="match status" value="1"/>
</dbReference>
<gene>
    <name evidence="5" type="ORF">ISP20_03900</name>
</gene>
<evidence type="ECO:0000313" key="5">
    <source>
        <dbReference type="EMBL" id="MBM7120295.1"/>
    </source>
</evidence>
<dbReference type="PANTHER" id="PTHR11019">
    <property type="entry name" value="HTH-TYPE TRANSCRIPTIONAL REGULATOR NIMR"/>
    <property type="match status" value="1"/>
</dbReference>
<dbReference type="Gene3D" id="1.10.10.60">
    <property type="entry name" value="Homeodomain-like"/>
    <property type="match status" value="1"/>
</dbReference>
<evidence type="ECO:0000313" key="6">
    <source>
        <dbReference type="Proteomes" id="UP001430065"/>
    </source>
</evidence>
<dbReference type="SMART" id="SM00342">
    <property type="entry name" value="HTH_ARAC"/>
    <property type="match status" value="1"/>
</dbReference>
<name>A0ABS2JPV5_9GAMM</name>
<dbReference type="InterPro" id="IPR011051">
    <property type="entry name" value="RmlC_Cupin_sf"/>
</dbReference>
<dbReference type="InterPro" id="IPR003313">
    <property type="entry name" value="AraC-bd"/>
</dbReference>
<dbReference type="SUPFAM" id="SSF51182">
    <property type="entry name" value="RmlC-like cupins"/>
    <property type="match status" value="1"/>
</dbReference>
<evidence type="ECO:0000256" key="3">
    <source>
        <dbReference type="ARBA" id="ARBA00023163"/>
    </source>
</evidence>
<comment type="caution">
    <text evidence="5">The sequence shown here is derived from an EMBL/GenBank/DDBJ whole genome shotgun (WGS) entry which is preliminary data.</text>
</comment>
<dbReference type="RefSeq" id="WP_204634758.1">
    <property type="nucleotide sequence ID" value="NZ_CP183983.1"/>
</dbReference>
<dbReference type="Pfam" id="PF12833">
    <property type="entry name" value="HTH_18"/>
    <property type="match status" value="1"/>
</dbReference>
<evidence type="ECO:0000259" key="4">
    <source>
        <dbReference type="PROSITE" id="PS01124"/>
    </source>
</evidence>
<sequence>MGHVSHTDEQAFHALIERLDGPPVIAYWTEGEVASEYTESTREYGWHSHARGQLYCVESGLVHVRTAQGSWLLPPHRAGWMPPGVQHTVTLSGPMTGWGVFVTPPECGCLPIEPCVIGVTELMRALVRRASSWIGEPQLDESQERLTTVLLDEICRARREPLHLPMPVDRRALRIAVALLENPNDNRGLDEWAAWAGLSPRSLSRLFRGETALSFAQWRQLARLTHGLERLADGEPVSAVADALGYASVSAFVAMFRRSFGQPPARYFAAQAAQ</sequence>
<dbReference type="InterPro" id="IPR018062">
    <property type="entry name" value="HTH_AraC-typ_CS"/>
</dbReference>
<keyword evidence="3" id="KW-0804">Transcription</keyword>
<keyword evidence="1" id="KW-0805">Transcription regulation</keyword>
<dbReference type="EMBL" id="JADIKC010000002">
    <property type="protein sequence ID" value="MBM7120295.1"/>
    <property type="molecule type" value="Genomic_DNA"/>
</dbReference>
<dbReference type="SUPFAM" id="SSF46689">
    <property type="entry name" value="Homeodomain-like"/>
    <property type="match status" value="1"/>
</dbReference>
<evidence type="ECO:0000256" key="1">
    <source>
        <dbReference type="ARBA" id="ARBA00023015"/>
    </source>
</evidence>
<reference evidence="5 6" key="1">
    <citation type="submission" date="2020-10" db="EMBL/GenBank/DDBJ databases">
        <title>Phylogeny of dyella-like bacteria.</title>
        <authorList>
            <person name="Fu J."/>
        </authorList>
    </citation>
    <scope>NUCLEOTIDE SEQUENCE [LARGE SCALE GENOMIC DNA]</scope>
    <source>
        <strain evidence="5 6">THG-B117</strain>
    </source>
</reference>
<dbReference type="InterPro" id="IPR018060">
    <property type="entry name" value="HTH_AraC"/>
</dbReference>
<dbReference type="PROSITE" id="PS01124">
    <property type="entry name" value="HTH_ARAC_FAMILY_2"/>
    <property type="match status" value="1"/>
</dbReference>